<keyword evidence="3" id="KW-1185">Reference proteome</keyword>
<organism evidence="2 3">
    <name type="scientific">Candidatus Promineifilum breve</name>
    <dbReference type="NCBI Taxonomy" id="1806508"/>
    <lineage>
        <taxon>Bacteria</taxon>
        <taxon>Bacillati</taxon>
        <taxon>Chloroflexota</taxon>
        <taxon>Ardenticatenia</taxon>
        <taxon>Candidatus Promineifilales</taxon>
        <taxon>Candidatus Promineifilaceae</taxon>
        <taxon>Candidatus Promineifilum</taxon>
    </lineage>
</organism>
<dbReference type="Pfam" id="PF04014">
    <property type="entry name" value="MazE_antitoxin"/>
    <property type="match status" value="1"/>
</dbReference>
<dbReference type="SUPFAM" id="SSF89447">
    <property type="entry name" value="AbrB/MazE/MraZ-like"/>
    <property type="match status" value="1"/>
</dbReference>
<sequence>MIRKVFKVENNLVVSLPKETIDLLGLHEGSEIEVTVDTGARRILLSPAKANVVDIDTEFARQLDEFIALYRPVLEALAK</sequence>
<proteinExistence type="predicted"/>
<reference evidence="2" key="1">
    <citation type="submission" date="2016-01" db="EMBL/GenBank/DDBJ databases">
        <authorList>
            <person name="Mcilroy J.S."/>
            <person name="Karst M S."/>
            <person name="Albertsen M."/>
        </authorList>
    </citation>
    <scope>NUCLEOTIDE SEQUENCE</scope>
    <source>
        <strain evidence="2">Cfx-K</strain>
    </source>
</reference>
<dbReference type="InterPro" id="IPR037914">
    <property type="entry name" value="SpoVT-AbrB_sf"/>
</dbReference>
<protein>
    <recommendedName>
        <fullName evidence="1">SpoVT-AbrB domain-containing protein</fullName>
    </recommendedName>
</protein>
<dbReference type="KEGG" id="pbf:CFX0092_A1916"/>
<feature type="domain" description="SpoVT-AbrB" evidence="1">
    <location>
        <begin position="6"/>
        <end position="53"/>
    </location>
</feature>
<dbReference type="Gene3D" id="2.10.260.10">
    <property type="match status" value="1"/>
</dbReference>
<dbReference type="Proteomes" id="UP000215027">
    <property type="component" value="Chromosome I"/>
</dbReference>
<dbReference type="RefSeq" id="WP_095043236.1">
    <property type="nucleotide sequence ID" value="NZ_LN890655.1"/>
</dbReference>
<dbReference type="SMART" id="SM00966">
    <property type="entry name" value="SpoVT_AbrB"/>
    <property type="match status" value="1"/>
</dbReference>
<accession>A0A160T2B3</accession>
<dbReference type="InterPro" id="IPR007159">
    <property type="entry name" value="SpoVT-AbrB_dom"/>
</dbReference>
<evidence type="ECO:0000259" key="1">
    <source>
        <dbReference type="SMART" id="SM00966"/>
    </source>
</evidence>
<dbReference type="AlphaFoldDB" id="A0A160T2B3"/>
<dbReference type="EMBL" id="LN890655">
    <property type="protein sequence ID" value="CUS03794.2"/>
    <property type="molecule type" value="Genomic_DNA"/>
</dbReference>
<gene>
    <name evidence="2" type="ORF">CFX0092_A1916</name>
</gene>
<dbReference type="OrthoDB" id="166682at2"/>
<evidence type="ECO:0000313" key="2">
    <source>
        <dbReference type="EMBL" id="CUS03794.2"/>
    </source>
</evidence>
<dbReference type="GO" id="GO:0003677">
    <property type="term" value="F:DNA binding"/>
    <property type="evidence" value="ECO:0007669"/>
    <property type="project" value="InterPro"/>
</dbReference>
<evidence type="ECO:0000313" key="3">
    <source>
        <dbReference type="Proteomes" id="UP000215027"/>
    </source>
</evidence>
<name>A0A160T2B3_9CHLR</name>